<dbReference type="InterPro" id="IPR036390">
    <property type="entry name" value="WH_DNA-bd_sf"/>
</dbReference>
<proteinExistence type="predicted"/>
<organism evidence="2">
    <name type="scientific">mine drainage metagenome</name>
    <dbReference type="NCBI Taxonomy" id="410659"/>
    <lineage>
        <taxon>unclassified sequences</taxon>
        <taxon>metagenomes</taxon>
        <taxon>ecological metagenomes</taxon>
    </lineage>
</organism>
<dbReference type="InterPro" id="IPR001789">
    <property type="entry name" value="Sig_transdc_resp-reg_receiver"/>
</dbReference>
<dbReference type="Pfam" id="PF12840">
    <property type="entry name" value="HTH_20"/>
    <property type="match status" value="1"/>
</dbReference>
<name>T1AV80_9ZZZZ</name>
<dbReference type="InterPro" id="IPR011991">
    <property type="entry name" value="ArsR-like_HTH"/>
</dbReference>
<dbReference type="SUPFAM" id="SSF46785">
    <property type="entry name" value="Winged helix' DNA-binding domain"/>
    <property type="match status" value="1"/>
</dbReference>
<dbReference type="InterPro" id="IPR036388">
    <property type="entry name" value="WH-like_DNA-bd_sf"/>
</dbReference>
<accession>T1AV80</accession>
<dbReference type="InterPro" id="IPR001845">
    <property type="entry name" value="HTH_ArsR_DNA-bd_dom"/>
</dbReference>
<reference evidence="2" key="1">
    <citation type="submission" date="2013-08" db="EMBL/GenBank/DDBJ databases">
        <authorList>
            <person name="Mendez C."/>
            <person name="Richter M."/>
            <person name="Ferrer M."/>
            <person name="Sanchez J."/>
        </authorList>
    </citation>
    <scope>NUCLEOTIDE SEQUENCE</scope>
</reference>
<dbReference type="Gene3D" id="1.10.10.10">
    <property type="entry name" value="Winged helix-like DNA-binding domain superfamily/Winged helix DNA-binding domain"/>
    <property type="match status" value="1"/>
</dbReference>
<gene>
    <name evidence="2" type="ORF">B1B_12790</name>
</gene>
<dbReference type="SMART" id="SM00418">
    <property type="entry name" value="HTH_ARSR"/>
    <property type="match status" value="1"/>
</dbReference>
<dbReference type="AlphaFoldDB" id="T1AV80"/>
<reference evidence="2" key="2">
    <citation type="journal article" date="2014" name="ISME J.">
        <title>Microbial stratification in low pH oxic and suboxic macroscopic growths along an acid mine drainage.</title>
        <authorList>
            <person name="Mendez-Garcia C."/>
            <person name="Mesa V."/>
            <person name="Sprenger R.R."/>
            <person name="Richter M."/>
            <person name="Diez M.S."/>
            <person name="Solano J."/>
            <person name="Bargiela R."/>
            <person name="Golyshina O.V."/>
            <person name="Manteca A."/>
            <person name="Ramos J.L."/>
            <person name="Gallego J.R."/>
            <person name="Llorente I."/>
            <person name="Martins Dos Santos V.A."/>
            <person name="Jensen O.N."/>
            <person name="Pelaez A.I."/>
            <person name="Sanchez J."/>
            <person name="Ferrer M."/>
        </authorList>
    </citation>
    <scope>NUCLEOTIDE SEQUENCE</scope>
</reference>
<dbReference type="Pfam" id="PF00072">
    <property type="entry name" value="Response_reg"/>
    <property type="match status" value="1"/>
</dbReference>
<feature type="non-terminal residue" evidence="2">
    <location>
        <position position="1"/>
    </location>
</feature>
<dbReference type="GO" id="GO:0000160">
    <property type="term" value="P:phosphorelay signal transduction system"/>
    <property type="evidence" value="ECO:0007669"/>
    <property type="project" value="InterPro"/>
</dbReference>
<evidence type="ECO:0000313" key="2">
    <source>
        <dbReference type="EMBL" id="EQD45980.1"/>
    </source>
</evidence>
<feature type="domain" description="Response regulatory" evidence="1">
    <location>
        <begin position="3"/>
        <end position="120"/>
    </location>
</feature>
<evidence type="ECO:0000259" key="1">
    <source>
        <dbReference type="PROSITE" id="PS50110"/>
    </source>
</evidence>
<dbReference type="GO" id="GO:0003700">
    <property type="term" value="F:DNA-binding transcription factor activity"/>
    <property type="evidence" value="ECO:0007669"/>
    <property type="project" value="InterPro"/>
</dbReference>
<dbReference type="InterPro" id="IPR011006">
    <property type="entry name" value="CheY-like_superfamily"/>
</dbReference>
<dbReference type="Gene3D" id="3.40.50.2300">
    <property type="match status" value="1"/>
</dbReference>
<dbReference type="SUPFAM" id="SSF52172">
    <property type="entry name" value="CheY-like"/>
    <property type="match status" value="1"/>
</dbReference>
<dbReference type="CDD" id="cd00090">
    <property type="entry name" value="HTH_ARSR"/>
    <property type="match status" value="1"/>
</dbReference>
<sequence>RLRVLVADADPETRGDLAEILLREGHSVTGVPSSSEGREALEHNEFDLLFVQIKPGRVNAMGLLAEAQRRWPRLQVVVLVDGGSGGSIEQAVQALHRGALDYLRKPVLRGVVVRVLDLAQEQLSLTRVEQDPIEPERYAGALASGLGCDVLLAVPGSPAPSSNPRVSVIPLRPEEPARLAHAVEDFLRTREKGAVVLGSVEELLSHHREEEVARILEGLRAVLEGKGPLVVGYDPGRITATGALAVRASIVSADAHTTLGSLSSPIRRRVLNRLAEGPVTFSQALEAAGIEDTSKIAFHLRKLRESGLIAHLPGKRYRLTQRGRERSRC</sequence>
<dbReference type="EMBL" id="AUZY01008404">
    <property type="protein sequence ID" value="EQD45980.1"/>
    <property type="molecule type" value="Genomic_DNA"/>
</dbReference>
<dbReference type="PROSITE" id="PS50110">
    <property type="entry name" value="RESPONSE_REGULATORY"/>
    <property type="match status" value="1"/>
</dbReference>
<dbReference type="SMART" id="SM00448">
    <property type="entry name" value="REC"/>
    <property type="match status" value="1"/>
</dbReference>
<comment type="caution">
    <text evidence="2">The sequence shown here is derived from an EMBL/GenBank/DDBJ whole genome shotgun (WGS) entry which is preliminary data.</text>
</comment>
<protein>
    <submittedName>
        <fullName evidence="2">Signal transduction response regulator, receiver region domain protein</fullName>
    </submittedName>
</protein>